<evidence type="ECO:0000313" key="6">
    <source>
        <dbReference type="EMBL" id="SHJ34726.1"/>
    </source>
</evidence>
<keyword evidence="2 4" id="KW-0479">Metal-binding</keyword>
<dbReference type="PANTHER" id="PTHR30632:SF0">
    <property type="entry name" value="SULFATE-BINDING PROTEIN"/>
    <property type="match status" value="1"/>
</dbReference>
<dbReference type="SUPFAM" id="SSF53850">
    <property type="entry name" value="Periplasmic binding protein-like II"/>
    <property type="match status" value="1"/>
</dbReference>
<evidence type="ECO:0000256" key="5">
    <source>
        <dbReference type="SAM" id="SignalP"/>
    </source>
</evidence>
<keyword evidence="7" id="KW-1185">Reference proteome</keyword>
<dbReference type="InterPro" id="IPR005950">
    <property type="entry name" value="ModA"/>
</dbReference>
<dbReference type="GO" id="GO:0046872">
    <property type="term" value="F:metal ion binding"/>
    <property type="evidence" value="ECO:0007669"/>
    <property type="project" value="UniProtKB-KW"/>
</dbReference>
<comment type="similarity">
    <text evidence="1">Belongs to the bacterial solute-binding protein ModA family.</text>
</comment>
<feature type="binding site" evidence="4">
    <location>
        <position position="53"/>
    </location>
    <ligand>
        <name>molybdate</name>
        <dbReference type="ChEBI" id="CHEBI:36264"/>
    </ligand>
</feature>
<evidence type="ECO:0000256" key="2">
    <source>
        <dbReference type="ARBA" id="ARBA00022723"/>
    </source>
</evidence>
<dbReference type="PROSITE" id="PS51257">
    <property type="entry name" value="PROKAR_LIPOPROTEIN"/>
    <property type="match status" value="1"/>
</dbReference>
<dbReference type="STRING" id="1123357.SAMN02745244_02309"/>
<dbReference type="Gene3D" id="3.40.190.10">
    <property type="entry name" value="Periplasmic binding protein-like II"/>
    <property type="match status" value="2"/>
</dbReference>
<organism evidence="6 7">
    <name type="scientific">Tessaracoccus bendigoensis DSM 12906</name>
    <dbReference type="NCBI Taxonomy" id="1123357"/>
    <lineage>
        <taxon>Bacteria</taxon>
        <taxon>Bacillati</taxon>
        <taxon>Actinomycetota</taxon>
        <taxon>Actinomycetes</taxon>
        <taxon>Propionibacteriales</taxon>
        <taxon>Propionibacteriaceae</taxon>
        <taxon>Tessaracoccus</taxon>
    </lineage>
</organism>
<sequence length="259" mass="26082">MKRLAILAATILLVGCGTATSQGDQSSATPSATVSPSATQATLGESIVFAAASLNKVFPEITGDADINYSFDGSSGLVDQLKGGAPADVFASADQMNMDKAVEAGLIDGEPQMFATNYLVIAVPAGNPANVTGLDTSLDGTKLVVCAAEVPCGAATARITEANGVTLSPVSEESNVTDVLGKVTSGEADAGIVYATDATSAGDKVETFEIPGAKEDPNTYWIALVKDAPDKAAGQAFIDLILSAEGQAKLAGYGFGAPQ</sequence>
<dbReference type="PANTHER" id="PTHR30632">
    <property type="entry name" value="MOLYBDATE-BINDING PERIPLASMIC PROTEIN"/>
    <property type="match status" value="1"/>
</dbReference>
<dbReference type="Pfam" id="PF13531">
    <property type="entry name" value="SBP_bac_11"/>
    <property type="match status" value="1"/>
</dbReference>
<name>A0A1M6IJV2_9ACTN</name>
<evidence type="ECO:0000256" key="3">
    <source>
        <dbReference type="ARBA" id="ARBA00022729"/>
    </source>
</evidence>
<evidence type="ECO:0000256" key="1">
    <source>
        <dbReference type="ARBA" id="ARBA00009175"/>
    </source>
</evidence>
<gene>
    <name evidence="6" type="ORF">SAMN02745244_02309</name>
</gene>
<feature type="signal peptide" evidence="5">
    <location>
        <begin position="1"/>
        <end position="21"/>
    </location>
</feature>
<dbReference type="RefSeq" id="WP_073188389.1">
    <property type="nucleotide sequence ID" value="NZ_FQZG01000041.1"/>
</dbReference>
<dbReference type="Proteomes" id="UP000184512">
    <property type="component" value="Unassembled WGS sequence"/>
</dbReference>
<proteinExistence type="inferred from homology"/>
<dbReference type="PIRSF" id="PIRSF004846">
    <property type="entry name" value="ModA"/>
    <property type="match status" value="1"/>
</dbReference>
<dbReference type="GO" id="GO:0015689">
    <property type="term" value="P:molybdate ion transport"/>
    <property type="evidence" value="ECO:0007669"/>
    <property type="project" value="InterPro"/>
</dbReference>
<evidence type="ECO:0000256" key="4">
    <source>
        <dbReference type="PIRSR" id="PIRSR004846-1"/>
    </source>
</evidence>
<feature type="binding site" evidence="4">
    <location>
        <position position="194"/>
    </location>
    <ligand>
        <name>molybdate</name>
        <dbReference type="ChEBI" id="CHEBI:36264"/>
    </ligand>
</feature>
<dbReference type="NCBIfam" id="TIGR01256">
    <property type="entry name" value="modA"/>
    <property type="match status" value="1"/>
</dbReference>
<dbReference type="InterPro" id="IPR050682">
    <property type="entry name" value="ModA/WtpA"/>
</dbReference>
<feature type="binding site" evidence="4">
    <location>
        <position position="74"/>
    </location>
    <ligand>
        <name>molybdate</name>
        <dbReference type="ChEBI" id="CHEBI:36264"/>
    </ligand>
</feature>
<dbReference type="EMBL" id="FQZG01000041">
    <property type="protein sequence ID" value="SHJ34726.1"/>
    <property type="molecule type" value="Genomic_DNA"/>
</dbReference>
<accession>A0A1M6IJV2</accession>
<dbReference type="AlphaFoldDB" id="A0A1M6IJV2"/>
<dbReference type="GO" id="GO:0030973">
    <property type="term" value="F:molybdate ion binding"/>
    <property type="evidence" value="ECO:0007669"/>
    <property type="project" value="TreeGrafter"/>
</dbReference>
<protein>
    <submittedName>
        <fullName evidence="6">Molybdate transport system substrate-binding protein</fullName>
    </submittedName>
</protein>
<keyword evidence="4" id="KW-0500">Molybdenum</keyword>
<feature type="binding site" evidence="4">
    <location>
        <position position="176"/>
    </location>
    <ligand>
        <name>molybdate</name>
        <dbReference type="ChEBI" id="CHEBI:36264"/>
    </ligand>
</feature>
<keyword evidence="3 5" id="KW-0732">Signal</keyword>
<reference evidence="6 7" key="1">
    <citation type="submission" date="2016-11" db="EMBL/GenBank/DDBJ databases">
        <authorList>
            <person name="Jaros S."/>
            <person name="Januszkiewicz K."/>
            <person name="Wedrychowicz H."/>
        </authorList>
    </citation>
    <scope>NUCLEOTIDE SEQUENCE [LARGE SCALE GENOMIC DNA]</scope>
    <source>
        <strain evidence="6 7">DSM 12906</strain>
    </source>
</reference>
<feature type="chain" id="PRO_5039470907" evidence="5">
    <location>
        <begin position="22"/>
        <end position="259"/>
    </location>
</feature>
<evidence type="ECO:0000313" key="7">
    <source>
        <dbReference type="Proteomes" id="UP000184512"/>
    </source>
</evidence>
<dbReference type="OrthoDB" id="9785015at2"/>